<organism evidence="1 2">
    <name type="scientific">Rhododendron williamsianum</name>
    <dbReference type="NCBI Taxonomy" id="262921"/>
    <lineage>
        <taxon>Eukaryota</taxon>
        <taxon>Viridiplantae</taxon>
        <taxon>Streptophyta</taxon>
        <taxon>Embryophyta</taxon>
        <taxon>Tracheophyta</taxon>
        <taxon>Spermatophyta</taxon>
        <taxon>Magnoliopsida</taxon>
        <taxon>eudicotyledons</taxon>
        <taxon>Gunneridae</taxon>
        <taxon>Pentapetalae</taxon>
        <taxon>asterids</taxon>
        <taxon>Ericales</taxon>
        <taxon>Ericaceae</taxon>
        <taxon>Ericoideae</taxon>
        <taxon>Rhodoreae</taxon>
        <taxon>Rhododendron</taxon>
    </lineage>
</organism>
<sequence length="232" mass="26314">MIELNFCAEFEISIASEEYKLLIKKLPEVFVGKVERLQNLIKILCSAAKKCMKEKKMHMAPWRKHKYLQAKWLNAAACERTAAQPLVAAAGFPAPIPHCPFARRLIIFDLIGGEFQRINFREYTMEDFWGNLDGIRQETRSNHASLMGDVRTSLQRASYCSLALDYFIVFHLVSCNQRPELSSGWRSLVGLEIGGTHVQNLRDLESAKLLFSGIRPLVGGFDFGFSRGEKIA</sequence>
<dbReference type="Proteomes" id="UP000428333">
    <property type="component" value="Linkage Group LG10"/>
</dbReference>
<name>A0A6A4L805_9ERIC</name>
<feature type="non-terminal residue" evidence="1">
    <location>
        <position position="1"/>
    </location>
</feature>
<comment type="caution">
    <text evidence="1">The sequence shown here is derived from an EMBL/GenBank/DDBJ whole genome shotgun (WGS) entry which is preliminary data.</text>
</comment>
<dbReference type="Pfam" id="PF04720">
    <property type="entry name" value="PDDEXK_6"/>
    <property type="match status" value="1"/>
</dbReference>
<dbReference type="AlphaFoldDB" id="A0A6A4L805"/>
<dbReference type="OrthoDB" id="691424at2759"/>
<dbReference type="InterPro" id="IPR006502">
    <property type="entry name" value="PDDEXK-like"/>
</dbReference>
<protein>
    <submittedName>
        <fullName evidence="1">Uncharacterized protein</fullName>
    </submittedName>
</protein>
<proteinExistence type="predicted"/>
<dbReference type="EMBL" id="QEFC01002770">
    <property type="protein sequence ID" value="KAE9450708.1"/>
    <property type="molecule type" value="Genomic_DNA"/>
</dbReference>
<keyword evidence="2" id="KW-1185">Reference proteome</keyword>
<dbReference type="PANTHER" id="PTHR31579:SF2">
    <property type="entry name" value="DUF506 FAMILY PROTEIN"/>
    <property type="match status" value="1"/>
</dbReference>
<dbReference type="PANTHER" id="PTHR31579">
    <property type="entry name" value="OS03G0796600 PROTEIN"/>
    <property type="match status" value="1"/>
</dbReference>
<reference evidence="1 2" key="1">
    <citation type="journal article" date="2019" name="Genome Biol. Evol.">
        <title>The Rhododendron genome and chromosomal organization provide insight into shared whole-genome duplications across the heath family (Ericaceae).</title>
        <authorList>
            <person name="Soza V.L."/>
            <person name="Lindsley D."/>
            <person name="Waalkes A."/>
            <person name="Ramage E."/>
            <person name="Patwardhan R.P."/>
            <person name="Burton J.N."/>
            <person name="Adey A."/>
            <person name="Kumar A."/>
            <person name="Qiu R."/>
            <person name="Shendure J."/>
            <person name="Hall B."/>
        </authorList>
    </citation>
    <scope>NUCLEOTIDE SEQUENCE [LARGE SCALE GENOMIC DNA]</scope>
    <source>
        <strain evidence="1">RSF 1966-606</strain>
    </source>
</reference>
<evidence type="ECO:0000313" key="2">
    <source>
        <dbReference type="Proteomes" id="UP000428333"/>
    </source>
</evidence>
<dbReference type="NCBIfam" id="TIGR01615">
    <property type="entry name" value="A_thal_3542"/>
    <property type="match status" value="1"/>
</dbReference>
<gene>
    <name evidence="1" type="ORF">C3L33_17396</name>
</gene>
<evidence type="ECO:0000313" key="1">
    <source>
        <dbReference type="EMBL" id="KAE9450708.1"/>
    </source>
</evidence>
<accession>A0A6A4L805</accession>